<dbReference type="InterPro" id="IPR003545">
    <property type="entry name" value="Telomerase_RT"/>
</dbReference>
<dbReference type="InterPro" id="IPR000477">
    <property type="entry name" value="RT_dom"/>
</dbReference>
<keyword evidence="1" id="KW-0808">Transferase</keyword>
<dbReference type="Gene3D" id="3.30.70.2630">
    <property type="match status" value="1"/>
</dbReference>
<dbReference type="GO" id="GO:0046872">
    <property type="term" value="F:metal ion binding"/>
    <property type="evidence" value="ECO:0007669"/>
    <property type="project" value="UniProtKB-KW"/>
</dbReference>
<evidence type="ECO:0000313" key="4">
    <source>
        <dbReference type="Proteomes" id="UP000593564"/>
    </source>
</evidence>
<name>A0A7J7GY98_CAMSI</name>
<dbReference type="EC" id="2.7.7.49" evidence="1"/>
<keyword evidence="1" id="KW-0539">Nucleus</keyword>
<keyword evidence="1" id="KW-0460">Magnesium</keyword>
<accession>A0A7J7GY98</accession>
<dbReference type="PROSITE" id="PS50878">
    <property type="entry name" value="RT_POL"/>
    <property type="match status" value="1"/>
</dbReference>
<protein>
    <recommendedName>
        <fullName evidence="1">Telomerase reverse transcriptase</fullName>
        <ecNumber evidence="1">2.7.7.49</ecNumber>
    </recommendedName>
    <alternativeName>
        <fullName evidence="1">Telomerase catalytic subunit</fullName>
    </alternativeName>
</protein>
<gene>
    <name evidence="3" type="ORF">HYC85_015980</name>
</gene>
<keyword evidence="1" id="KW-0548">Nucleotidyltransferase</keyword>
<comment type="subcellular location">
    <subcellularLocation>
        <location evidence="1">Nucleus</location>
    </subcellularLocation>
    <subcellularLocation>
        <location evidence="1">Chromosome</location>
        <location evidence="1">Telomere</location>
    </subcellularLocation>
</comment>
<comment type="function">
    <text evidence="1">Telomerase is a ribonucleoprotein enzyme essential for the replication of chromosome termini in most eukaryotes. It elongates telomeres. It is a reverse transcriptase that adds simple sequence repeats to chromosome ends by copying a template sequence within the RNA component of the enzyme.</text>
</comment>
<proteinExistence type="inferred from homology"/>
<comment type="similarity">
    <text evidence="1">Belongs to the reverse transcriptase family. Telomerase subfamily.</text>
</comment>
<evidence type="ECO:0000313" key="3">
    <source>
        <dbReference type="EMBL" id="KAF5945752.1"/>
    </source>
</evidence>
<dbReference type="GO" id="GO:0070034">
    <property type="term" value="F:telomerase RNA binding"/>
    <property type="evidence" value="ECO:0007669"/>
    <property type="project" value="TreeGrafter"/>
</dbReference>
<dbReference type="FunFam" id="3.30.70.2630:FF:000002">
    <property type="entry name" value="Telomerase reverse transcriptase"/>
    <property type="match status" value="1"/>
</dbReference>
<dbReference type="PANTHER" id="PTHR12066">
    <property type="entry name" value="TELOMERASE REVERSE TRANSCRIPTASE"/>
    <property type="match status" value="1"/>
</dbReference>
<evidence type="ECO:0000259" key="2">
    <source>
        <dbReference type="PROSITE" id="PS50878"/>
    </source>
</evidence>
<dbReference type="GO" id="GO:0000333">
    <property type="term" value="C:telomerase catalytic core complex"/>
    <property type="evidence" value="ECO:0007669"/>
    <property type="project" value="TreeGrafter"/>
</dbReference>
<comment type="catalytic activity">
    <reaction evidence="1">
        <text>DNA(n) + a 2'-deoxyribonucleoside 5'-triphosphate = DNA(n+1) + diphosphate</text>
        <dbReference type="Rhea" id="RHEA:22508"/>
        <dbReference type="Rhea" id="RHEA-COMP:17339"/>
        <dbReference type="Rhea" id="RHEA-COMP:17340"/>
        <dbReference type="ChEBI" id="CHEBI:33019"/>
        <dbReference type="ChEBI" id="CHEBI:61560"/>
        <dbReference type="ChEBI" id="CHEBI:173112"/>
        <dbReference type="EC" id="2.7.7.49"/>
    </reaction>
</comment>
<organism evidence="3 4">
    <name type="scientific">Camellia sinensis</name>
    <name type="common">Tea plant</name>
    <name type="synonym">Thea sinensis</name>
    <dbReference type="NCBI Taxonomy" id="4442"/>
    <lineage>
        <taxon>Eukaryota</taxon>
        <taxon>Viridiplantae</taxon>
        <taxon>Streptophyta</taxon>
        <taxon>Embryophyta</taxon>
        <taxon>Tracheophyta</taxon>
        <taxon>Spermatophyta</taxon>
        <taxon>Magnoliopsida</taxon>
        <taxon>eudicotyledons</taxon>
        <taxon>Gunneridae</taxon>
        <taxon>Pentapetalae</taxon>
        <taxon>asterids</taxon>
        <taxon>Ericales</taxon>
        <taxon>Theaceae</taxon>
        <taxon>Camellia</taxon>
    </lineage>
</organism>
<dbReference type="Proteomes" id="UP000593564">
    <property type="component" value="Unassembled WGS sequence"/>
</dbReference>
<dbReference type="AlphaFoldDB" id="A0A7J7GY98"/>
<keyword evidence="4" id="KW-1185">Reference proteome</keyword>
<dbReference type="GO" id="GO:0000781">
    <property type="term" value="C:chromosome, telomeric region"/>
    <property type="evidence" value="ECO:0007669"/>
    <property type="project" value="UniProtKB-SubCell"/>
</dbReference>
<dbReference type="PANTHER" id="PTHR12066:SF0">
    <property type="entry name" value="TELOMERASE REVERSE TRANSCRIPTASE"/>
    <property type="match status" value="1"/>
</dbReference>
<reference evidence="3 4" key="2">
    <citation type="submission" date="2020-07" db="EMBL/GenBank/DDBJ databases">
        <title>Genome assembly of wild tea tree DASZ reveals pedigree and selection history of tea varieties.</title>
        <authorList>
            <person name="Zhang W."/>
        </authorList>
    </citation>
    <scope>NUCLEOTIDE SEQUENCE [LARGE SCALE GENOMIC DNA]</scope>
    <source>
        <strain evidence="4">cv. G240</strain>
        <tissue evidence="3">Leaf</tissue>
    </source>
</reference>
<dbReference type="GO" id="GO:0003720">
    <property type="term" value="F:telomerase activity"/>
    <property type="evidence" value="ECO:0007669"/>
    <property type="project" value="InterPro"/>
</dbReference>
<dbReference type="EMBL" id="JACBKZ010000007">
    <property type="protein sequence ID" value="KAF5945752.1"/>
    <property type="molecule type" value="Genomic_DNA"/>
</dbReference>
<comment type="caution">
    <text evidence="3">The sequence shown here is derived from an EMBL/GenBank/DDBJ whole genome shotgun (WGS) entry which is preliminary data.</text>
</comment>
<feature type="domain" description="Reverse transcriptase" evidence="2">
    <location>
        <begin position="1"/>
        <end position="76"/>
    </location>
</feature>
<keyword evidence="1" id="KW-0158">Chromosome</keyword>
<reference evidence="4" key="1">
    <citation type="journal article" date="2020" name="Nat. Commun.">
        <title>Genome assembly of wild tea tree DASZ reveals pedigree and selection history of tea varieties.</title>
        <authorList>
            <person name="Zhang W."/>
            <person name="Zhang Y."/>
            <person name="Qiu H."/>
            <person name="Guo Y."/>
            <person name="Wan H."/>
            <person name="Zhang X."/>
            <person name="Scossa F."/>
            <person name="Alseekh S."/>
            <person name="Zhang Q."/>
            <person name="Wang P."/>
            <person name="Xu L."/>
            <person name="Schmidt M.H."/>
            <person name="Jia X."/>
            <person name="Li D."/>
            <person name="Zhu A."/>
            <person name="Guo F."/>
            <person name="Chen W."/>
            <person name="Ni D."/>
            <person name="Usadel B."/>
            <person name="Fernie A.R."/>
            <person name="Wen W."/>
        </authorList>
    </citation>
    <scope>NUCLEOTIDE SEQUENCE [LARGE SCALE GENOMIC DNA]</scope>
    <source>
        <strain evidence="4">cv. G240</strain>
    </source>
</reference>
<evidence type="ECO:0000256" key="1">
    <source>
        <dbReference type="RuleBase" id="RU365061"/>
    </source>
</evidence>
<dbReference type="GO" id="GO:0007004">
    <property type="term" value="P:telomere maintenance via telomerase"/>
    <property type="evidence" value="ECO:0007669"/>
    <property type="project" value="TreeGrafter"/>
</dbReference>
<dbReference type="GO" id="GO:0042162">
    <property type="term" value="F:telomeric DNA binding"/>
    <property type="evidence" value="ECO:0007669"/>
    <property type="project" value="TreeGrafter"/>
</dbReference>
<sequence>MLFRFIDDFLFISTCKKQAARFFSRLQRGFREYNCYMNQEKCGLNFDIDQISGITSNRVHMGDDGITFLRWCGLFINCCTLEVQADYTR</sequence>
<keyword evidence="1" id="KW-0695">RNA-directed DNA polymerase</keyword>
<keyword evidence="1" id="KW-0479">Metal-binding</keyword>
<keyword evidence="1" id="KW-0779">Telomere</keyword>